<dbReference type="Gene3D" id="3.60.20.10">
    <property type="entry name" value="Glutamine Phosphoribosylpyrophosphate, subunit 1, domain 1"/>
    <property type="match status" value="1"/>
</dbReference>
<evidence type="ECO:0000256" key="1">
    <source>
        <dbReference type="ARBA" id="ARBA00005187"/>
    </source>
</evidence>
<dbReference type="InterPro" id="IPR051786">
    <property type="entry name" value="ASN_synthetase/amidase"/>
</dbReference>
<dbReference type="Pfam" id="PF13537">
    <property type="entry name" value="GATase_7"/>
    <property type="match status" value="1"/>
</dbReference>
<dbReference type="PANTHER" id="PTHR43284:SF1">
    <property type="entry name" value="ASPARAGINE SYNTHETASE"/>
    <property type="match status" value="1"/>
</dbReference>
<dbReference type="Gene3D" id="3.40.50.620">
    <property type="entry name" value="HUPs"/>
    <property type="match status" value="2"/>
</dbReference>
<evidence type="ECO:0000259" key="4">
    <source>
        <dbReference type="Pfam" id="PF00733"/>
    </source>
</evidence>
<evidence type="ECO:0000259" key="5">
    <source>
        <dbReference type="Pfam" id="PF13537"/>
    </source>
</evidence>
<organism evidence="6 7">
    <name type="scientific">Runella slithyformis (strain ATCC 29530 / DSM 19594 / LMG 11500 / NCIMB 11436 / LSU 4)</name>
    <dbReference type="NCBI Taxonomy" id="761193"/>
    <lineage>
        <taxon>Bacteria</taxon>
        <taxon>Pseudomonadati</taxon>
        <taxon>Bacteroidota</taxon>
        <taxon>Cytophagia</taxon>
        <taxon>Cytophagales</taxon>
        <taxon>Spirosomataceae</taxon>
        <taxon>Runella</taxon>
    </lineage>
</organism>
<dbReference type="Proteomes" id="UP000000493">
    <property type="component" value="Chromosome"/>
</dbReference>
<gene>
    <name evidence="6" type="ordered locus">Runsl_3487</name>
</gene>
<dbReference type="SUPFAM" id="SSF56235">
    <property type="entry name" value="N-terminal nucleophile aminohydrolases (Ntn hydrolases)"/>
    <property type="match status" value="1"/>
</dbReference>
<dbReference type="InterPro" id="IPR014729">
    <property type="entry name" value="Rossmann-like_a/b/a_fold"/>
</dbReference>
<dbReference type="GO" id="GO:0006529">
    <property type="term" value="P:asparagine biosynthetic process"/>
    <property type="evidence" value="ECO:0007669"/>
    <property type="project" value="InterPro"/>
</dbReference>
<dbReference type="RefSeq" id="WP_013929155.1">
    <property type="nucleotide sequence ID" value="NC_015703.1"/>
</dbReference>
<evidence type="ECO:0000313" key="6">
    <source>
        <dbReference type="EMBL" id="AEI49851.1"/>
    </source>
</evidence>
<feature type="domain" description="Asparagine synthetase" evidence="4">
    <location>
        <begin position="220"/>
        <end position="569"/>
    </location>
</feature>
<dbReference type="SUPFAM" id="SSF52402">
    <property type="entry name" value="Adenine nucleotide alpha hydrolases-like"/>
    <property type="match status" value="1"/>
</dbReference>
<protein>
    <recommendedName>
        <fullName evidence="2">asparagine synthase (glutamine-hydrolyzing)</fullName>
        <ecNumber evidence="2">6.3.5.4</ecNumber>
    </recommendedName>
</protein>
<comment type="pathway">
    <text evidence="1">Amino-acid biosynthesis; L-asparagine biosynthesis; L-asparagine from L-aspartate (L-Gln route): step 1/1.</text>
</comment>
<evidence type="ECO:0000256" key="3">
    <source>
        <dbReference type="ARBA" id="ARBA00048741"/>
    </source>
</evidence>
<dbReference type="AlphaFoldDB" id="A0A7U3ZMB5"/>
<dbReference type="InterPro" id="IPR029055">
    <property type="entry name" value="Ntn_hydrolases_N"/>
</dbReference>
<dbReference type="Pfam" id="PF00733">
    <property type="entry name" value="Asn_synthase"/>
    <property type="match status" value="1"/>
</dbReference>
<dbReference type="InterPro" id="IPR001962">
    <property type="entry name" value="Asn_synthase"/>
</dbReference>
<reference evidence="7" key="1">
    <citation type="submission" date="2011-06" db="EMBL/GenBank/DDBJ databases">
        <title>The complete genome of chromosome of Runella slithyformis DSM 19594.</title>
        <authorList>
            <consortium name="US DOE Joint Genome Institute (JGI-PGF)"/>
            <person name="Lucas S."/>
            <person name="Han J."/>
            <person name="Lapidus A."/>
            <person name="Bruce D."/>
            <person name="Goodwin L."/>
            <person name="Pitluck S."/>
            <person name="Peters L."/>
            <person name="Kyrpides N."/>
            <person name="Mavromatis K."/>
            <person name="Ivanova N."/>
            <person name="Ovchinnikova G."/>
            <person name="Zhang X."/>
            <person name="Misra M."/>
            <person name="Detter J.C."/>
            <person name="Tapia R."/>
            <person name="Han C."/>
            <person name="Land M."/>
            <person name="Hauser L."/>
            <person name="Markowitz V."/>
            <person name="Cheng J.-F."/>
            <person name="Hugenholtz P."/>
            <person name="Woyke T."/>
            <person name="Wu D."/>
            <person name="Tindall B."/>
            <person name="Faehrich R."/>
            <person name="Brambilla E."/>
            <person name="Klenk H.-P."/>
            <person name="Eisen J.A."/>
        </authorList>
    </citation>
    <scope>NUCLEOTIDE SEQUENCE [LARGE SCALE GENOMIC DNA]</scope>
    <source>
        <strain evidence="7">ATCC 29530 / DSM 19594 / LMG 11500 / NCIMB 11436 / LSU 4</strain>
    </source>
</reference>
<dbReference type="InterPro" id="IPR017932">
    <property type="entry name" value="GATase_2_dom"/>
</dbReference>
<name>A0A7U3ZMB5_RUNSL</name>
<comment type="catalytic activity">
    <reaction evidence="3">
        <text>L-aspartate + L-glutamine + ATP + H2O = L-asparagine + L-glutamate + AMP + diphosphate + H(+)</text>
        <dbReference type="Rhea" id="RHEA:12228"/>
        <dbReference type="ChEBI" id="CHEBI:15377"/>
        <dbReference type="ChEBI" id="CHEBI:15378"/>
        <dbReference type="ChEBI" id="CHEBI:29985"/>
        <dbReference type="ChEBI" id="CHEBI:29991"/>
        <dbReference type="ChEBI" id="CHEBI:30616"/>
        <dbReference type="ChEBI" id="CHEBI:33019"/>
        <dbReference type="ChEBI" id="CHEBI:58048"/>
        <dbReference type="ChEBI" id="CHEBI:58359"/>
        <dbReference type="ChEBI" id="CHEBI:456215"/>
        <dbReference type="EC" id="6.3.5.4"/>
    </reaction>
</comment>
<reference evidence="6 7" key="2">
    <citation type="journal article" date="2012" name="Stand. Genomic Sci.">
        <title>Complete genome sequence of the aquatic bacterium Runella slithyformis type strain (LSU 4(T)).</title>
        <authorList>
            <person name="Copeland A."/>
            <person name="Zhang X."/>
            <person name="Misra M."/>
            <person name="Lapidus A."/>
            <person name="Nolan M."/>
            <person name="Lucas S."/>
            <person name="Deshpande S."/>
            <person name="Cheng J.F."/>
            <person name="Tapia R."/>
            <person name="Goodwin L.A."/>
            <person name="Pitluck S."/>
            <person name="Liolios K."/>
            <person name="Pagani I."/>
            <person name="Ivanova N."/>
            <person name="Mikhailova N."/>
            <person name="Pati A."/>
            <person name="Chen A."/>
            <person name="Palaniappan K."/>
            <person name="Land M."/>
            <person name="Hauser L."/>
            <person name="Pan C."/>
            <person name="Jeffries C.D."/>
            <person name="Detter J.C."/>
            <person name="Brambilla E.M."/>
            <person name="Rohde M."/>
            <person name="Djao O.D."/>
            <person name="Goker M."/>
            <person name="Sikorski J."/>
            <person name="Tindall B.J."/>
            <person name="Woyke T."/>
            <person name="Bristow J."/>
            <person name="Eisen J.A."/>
            <person name="Markowitz V."/>
            <person name="Hugenholtz P."/>
            <person name="Kyrpides N.C."/>
            <person name="Klenk H.P."/>
            <person name="Mavromatis K."/>
        </authorList>
    </citation>
    <scope>NUCLEOTIDE SEQUENCE [LARGE SCALE GENOMIC DNA]</scope>
    <source>
        <strain evidence="7">ATCC 29530 / DSM 19594 / LMG 11500 / NCIMB 11436 / LSU 4</strain>
    </source>
</reference>
<keyword evidence="7" id="KW-1185">Reference proteome</keyword>
<evidence type="ECO:0000256" key="2">
    <source>
        <dbReference type="ARBA" id="ARBA00012737"/>
    </source>
</evidence>
<dbReference type="GO" id="GO:0004066">
    <property type="term" value="F:asparagine synthase (glutamine-hydrolyzing) activity"/>
    <property type="evidence" value="ECO:0007669"/>
    <property type="project" value="UniProtKB-EC"/>
</dbReference>
<dbReference type="KEGG" id="rsi:Runsl_3487"/>
<sequence length="644" mass="74906">MKPSSRFSGIVYIDSLLAARKLDGCEGQNVCLFEEGEIRTTPSAVDITPEYAVLAILGKRNQEFLGNLFPQKKENDAALIRLAFSRWGTQLTEYLTGEFSLLIWERPSRQLWVFRDRFGLLPFYYIFQPNGFFCFADRIAALSKFTKNIAGLDPQKIKEYLTPPSSYQPFSDRTFYRNVKAALPGHVLHIKGSTVMQEAYWTLDPGQFRNHTESERIEQFKTLFFASVERCIDGFNTVGTHLSGGLDSSSIACVARQFRESVATFYVNPGVASTDETFYVDSVVKKIHPRHFEVHPRQNMYEALSQLTELFDRPDHFVTASGFLLASADQAKAIGCDLMLTGHDGDSVVGHGNQLLDTYFQTRDWTNLQWALKAYATARDLRTLDPDWLLLTPEQREYRYRQYFFYKELWKILKTKNLSQFFQTAQLIRRKFAFSYTDFMQFIQGIIVSKFHRRPLGSLLTNELVYYSGEPDTNAEALYQTMEDEYVFQFRAITNQAYIDVIEQMYHIGLHYGHAYAHPFFDEKLVELSLAIPERMKFGDGMGRESLRRALKGILPEEVRTRGFKTCFNEYGLLTFKELYLQTQEVFTEEHTLWRWVNRTHFLQIKDLIFNPKIPVFNKMSHCNSANRVLYLGIWLDQLKNREE</sequence>
<accession>A0A7U3ZMB5</accession>
<dbReference type="EC" id="6.3.5.4" evidence="2"/>
<proteinExistence type="predicted"/>
<feature type="domain" description="Glutamine amidotransferase type-2" evidence="5">
    <location>
        <begin position="71"/>
        <end position="143"/>
    </location>
</feature>
<evidence type="ECO:0000313" key="7">
    <source>
        <dbReference type="Proteomes" id="UP000000493"/>
    </source>
</evidence>
<dbReference type="PANTHER" id="PTHR43284">
    <property type="entry name" value="ASPARAGINE SYNTHETASE (GLUTAMINE-HYDROLYZING)"/>
    <property type="match status" value="1"/>
</dbReference>
<dbReference type="EMBL" id="CP002859">
    <property type="protein sequence ID" value="AEI49851.1"/>
    <property type="molecule type" value="Genomic_DNA"/>
</dbReference>